<dbReference type="PANTHER" id="PTHR11707">
    <property type="entry name" value="L-ASPARAGINASE"/>
    <property type="match status" value="1"/>
</dbReference>
<dbReference type="InterPro" id="IPR037152">
    <property type="entry name" value="L-asparaginase_N_sf"/>
</dbReference>
<evidence type="ECO:0000313" key="5">
    <source>
        <dbReference type="EMBL" id="EHM10100.1"/>
    </source>
</evidence>
<sequence>MNTIKPRVRIILTGGTIGSDRKQGGSAPSKEASRFLSETLSSLFSDKGVIPDFSYPWGEGGIDSSDLSPSGWLRITRDVAEALSSGCSGVLILHGTDTMAYTAAWLSLCFAGCPIPIILTGSQFTRDYMPEDGSVNLKGAVQVMCSNVKGVWIYFNWKLIQGNRAHKARASHPDAFSAMGGFPVFFNPEWGLIGGADSPRGAMIWTPGEALNALMGIPENLADLVCSNIRWIFSAPGAGHSLDGDEKLIGIIGYGAGNAPQTLHSAIDSSYAHRSDKPVIVACSQAEGDMKNPLLYDNVGLGWLSQRGFRVFSQMDYPIEFVHALACYSLLLSHVGMDGEALMGRYLRKY</sequence>
<feature type="active site" evidence="3">
    <location>
        <position position="96"/>
    </location>
</feature>
<evidence type="ECO:0000313" key="6">
    <source>
        <dbReference type="Proteomes" id="UP000005730"/>
    </source>
</evidence>
<organism evidence="5 6">
    <name type="scientific">Thermanaerovibrio velox DSM 12556</name>
    <dbReference type="NCBI Taxonomy" id="926567"/>
    <lineage>
        <taxon>Bacteria</taxon>
        <taxon>Thermotogati</taxon>
        <taxon>Synergistota</taxon>
        <taxon>Synergistia</taxon>
        <taxon>Synergistales</taxon>
        <taxon>Synergistaceae</taxon>
        <taxon>Thermanaerovibrio</taxon>
    </lineage>
</organism>
<reference evidence="5 6" key="1">
    <citation type="submission" date="2011-10" db="EMBL/GenBank/DDBJ databases">
        <title>The Noncontiguous Finished genome of Thermanaerovibrio velox DSM 12556.</title>
        <authorList>
            <consortium name="US DOE Joint Genome Institute (JGI-PGF)"/>
            <person name="Lucas S."/>
            <person name="Copeland A."/>
            <person name="Lapidus A."/>
            <person name="Glavina del Rio T."/>
            <person name="Dalin E."/>
            <person name="Tice H."/>
            <person name="Bruce D."/>
            <person name="Goodwin L."/>
            <person name="Pitluck S."/>
            <person name="Peters L."/>
            <person name="Mikhailova N."/>
            <person name="Teshima H."/>
            <person name="Kyrpides N."/>
            <person name="Mavromatis K."/>
            <person name="Ivanova N."/>
            <person name="Markowitz V."/>
            <person name="Cheng J.-F."/>
            <person name="Hugenholtz P."/>
            <person name="Woyke T."/>
            <person name="Wu D."/>
            <person name="Spring S."/>
            <person name="Brambilla E.-M."/>
            <person name="Klenk H.-P."/>
            <person name="Eisen J.A."/>
        </authorList>
    </citation>
    <scope>NUCLEOTIDE SEQUENCE [LARGE SCALE GENOMIC DNA]</scope>
    <source>
        <strain evidence="5 6">DSM 12556</strain>
    </source>
</reference>
<dbReference type="RefSeq" id="WP_006583594.1">
    <property type="nucleotide sequence ID" value="NZ_CM001377.1"/>
</dbReference>
<name>H0US11_9BACT</name>
<dbReference type="AlphaFoldDB" id="H0US11"/>
<dbReference type="InterPro" id="IPR027475">
    <property type="entry name" value="Asparaginase/glutaminase_AS2"/>
</dbReference>
<dbReference type="eggNOG" id="COG0252">
    <property type="taxonomic scope" value="Bacteria"/>
</dbReference>
<dbReference type="InterPro" id="IPR041725">
    <property type="entry name" value="L-asparaginase_I"/>
</dbReference>
<feature type="active site" description="O-isoaspartyl threonine intermediate" evidence="1">
    <location>
        <position position="16"/>
    </location>
</feature>
<dbReference type="InterPro" id="IPR027474">
    <property type="entry name" value="L-asparaginase_N"/>
</dbReference>
<dbReference type="SMART" id="SM00870">
    <property type="entry name" value="Asparaginase"/>
    <property type="match status" value="1"/>
</dbReference>
<evidence type="ECO:0000256" key="1">
    <source>
        <dbReference type="PIRSR" id="PIRSR001220-1"/>
    </source>
</evidence>
<evidence type="ECO:0000256" key="2">
    <source>
        <dbReference type="PIRSR" id="PIRSR001220-2"/>
    </source>
</evidence>
<dbReference type="PIRSF" id="PIRSF500176">
    <property type="entry name" value="L_ASNase"/>
    <property type="match status" value="1"/>
</dbReference>
<gene>
    <name evidence="5" type="ORF">TheveDRAFT_0970</name>
</gene>
<dbReference type="InterPro" id="IPR006034">
    <property type="entry name" value="Asparaginase/glutaminase-like"/>
</dbReference>
<dbReference type="GO" id="GO:0004067">
    <property type="term" value="F:asparaginase activity"/>
    <property type="evidence" value="ECO:0007669"/>
    <property type="project" value="UniProtKB-UniRule"/>
</dbReference>
<dbReference type="PRINTS" id="PR00139">
    <property type="entry name" value="ASNGLNASE"/>
</dbReference>
<dbReference type="STRING" id="926567.TheveDRAFT_0970"/>
<dbReference type="SUPFAM" id="SSF53774">
    <property type="entry name" value="Glutaminase/Asparaginase"/>
    <property type="match status" value="1"/>
</dbReference>
<proteinExistence type="predicted"/>
<dbReference type="PROSITE" id="PS00917">
    <property type="entry name" value="ASN_GLN_ASE_2"/>
    <property type="match status" value="1"/>
</dbReference>
<dbReference type="Pfam" id="PF00710">
    <property type="entry name" value="Asparaginase"/>
    <property type="match status" value="1"/>
</dbReference>
<keyword evidence="6" id="KW-1185">Reference proteome</keyword>
<dbReference type="PANTHER" id="PTHR11707:SF28">
    <property type="entry name" value="60 KDA LYSOPHOSPHOLIPASE"/>
    <property type="match status" value="1"/>
</dbReference>
<feature type="binding site" evidence="2">
    <location>
        <position position="64"/>
    </location>
    <ligand>
        <name>substrate</name>
    </ligand>
</feature>
<accession>H0US11</accession>
<feature type="domain" description="L-asparaginase N-terminal" evidence="4">
    <location>
        <begin position="7"/>
        <end position="179"/>
    </location>
</feature>
<dbReference type="InterPro" id="IPR036152">
    <property type="entry name" value="Asp/glu_Ase-like_sf"/>
</dbReference>
<protein>
    <submittedName>
        <fullName evidence="5">L-asparaginase/GlutRNAGln amidotransferase subunit D</fullName>
    </submittedName>
</protein>
<dbReference type="Proteomes" id="UP000005730">
    <property type="component" value="Chromosome"/>
</dbReference>
<dbReference type="GO" id="GO:0016740">
    <property type="term" value="F:transferase activity"/>
    <property type="evidence" value="ECO:0007669"/>
    <property type="project" value="UniProtKB-KW"/>
</dbReference>
<dbReference type="CDD" id="cd08963">
    <property type="entry name" value="L-asparaginase_I"/>
    <property type="match status" value="1"/>
</dbReference>
<evidence type="ECO:0000256" key="3">
    <source>
        <dbReference type="PROSITE-ProRule" id="PRU10100"/>
    </source>
</evidence>
<dbReference type="PIRSF" id="PIRSF001220">
    <property type="entry name" value="L-ASNase_gatD"/>
    <property type="match status" value="1"/>
</dbReference>
<dbReference type="SFLD" id="SFLDS00057">
    <property type="entry name" value="Glutaminase/Asparaginase"/>
    <property type="match status" value="1"/>
</dbReference>
<evidence type="ECO:0000259" key="4">
    <source>
        <dbReference type="Pfam" id="PF00710"/>
    </source>
</evidence>
<keyword evidence="5" id="KW-0808">Transferase</keyword>
<dbReference type="Gene3D" id="3.40.50.1170">
    <property type="entry name" value="L-asparaginase, N-terminal domain"/>
    <property type="match status" value="1"/>
</dbReference>
<dbReference type="PROSITE" id="PS51732">
    <property type="entry name" value="ASN_GLN_ASE_3"/>
    <property type="match status" value="1"/>
</dbReference>
<dbReference type="HOGENOM" id="CLU_799092_0_0_0"/>
<dbReference type="EMBL" id="CM001377">
    <property type="protein sequence ID" value="EHM10100.1"/>
    <property type="molecule type" value="Genomic_DNA"/>
</dbReference>
<feature type="binding site" evidence="2">
    <location>
        <begin position="96"/>
        <end position="97"/>
    </location>
    <ligand>
        <name>substrate</name>
    </ligand>
</feature>